<evidence type="ECO:0000313" key="3">
    <source>
        <dbReference type="Proteomes" id="UP000603641"/>
    </source>
</evidence>
<keyword evidence="3" id="KW-1185">Reference proteome</keyword>
<accession>A0ABR8SIK9</accession>
<dbReference type="PANTHER" id="PTHR43415:SF6">
    <property type="entry name" value="SPERMIDINE N(1)-ACETYLTRANSFERASE"/>
    <property type="match status" value="1"/>
</dbReference>
<gene>
    <name evidence="2" type="ORF">H9648_04565</name>
</gene>
<dbReference type="SUPFAM" id="SSF55729">
    <property type="entry name" value="Acyl-CoA N-acyltransferases (Nat)"/>
    <property type="match status" value="1"/>
</dbReference>
<dbReference type="Proteomes" id="UP000603641">
    <property type="component" value="Unassembled WGS sequence"/>
</dbReference>
<protein>
    <submittedName>
        <fullName evidence="2">GNAT family N-acetyltransferase</fullName>
    </submittedName>
</protein>
<comment type="caution">
    <text evidence="2">The sequence shown here is derived from an EMBL/GenBank/DDBJ whole genome shotgun (WGS) entry which is preliminary data.</text>
</comment>
<dbReference type="Gene3D" id="3.40.630.30">
    <property type="match status" value="1"/>
</dbReference>
<dbReference type="PROSITE" id="PS51186">
    <property type="entry name" value="GNAT"/>
    <property type="match status" value="1"/>
</dbReference>
<dbReference type="RefSeq" id="WP_191752743.1">
    <property type="nucleotide sequence ID" value="NZ_JACSQM010000002.1"/>
</dbReference>
<organism evidence="2 3">
    <name type="scientific">Fictibacillus norfolkensis</name>
    <dbReference type="NCBI Taxonomy" id="2762233"/>
    <lineage>
        <taxon>Bacteria</taxon>
        <taxon>Bacillati</taxon>
        <taxon>Bacillota</taxon>
        <taxon>Bacilli</taxon>
        <taxon>Bacillales</taxon>
        <taxon>Fictibacillaceae</taxon>
        <taxon>Fictibacillus</taxon>
    </lineage>
</organism>
<proteinExistence type="predicted"/>
<dbReference type="PANTHER" id="PTHR43415">
    <property type="entry name" value="SPERMIDINE N(1)-ACETYLTRANSFERASE"/>
    <property type="match status" value="1"/>
</dbReference>
<evidence type="ECO:0000259" key="1">
    <source>
        <dbReference type="PROSITE" id="PS51186"/>
    </source>
</evidence>
<dbReference type="InterPro" id="IPR000182">
    <property type="entry name" value="GNAT_dom"/>
</dbReference>
<evidence type="ECO:0000313" key="2">
    <source>
        <dbReference type="EMBL" id="MBD7963321.1"/>
    </source>
</evidence>
<dbReference type="Pfam" id="PF00583">
    <property type="entry name" value="Acetyltransf_1"/>
    <property type="match status" value="1"/>
</dbReference>
<feature type="domain" description="N-acetyltransferase" evidence="1">
    <location>
        <begin position="159"/>
        <end position="302"/>
    </location>
</feature>
<dbReference type="EMBL" id="JACSQM010000002">
    <property type="protein sequence ID" value="MBD7963321.1"/>
    <property type="molecule type" value="Genomic_DNA"/>
</dbReference>
<reference evidence="2 3" key="1">
    <citation type="submission" date="2020-08" db="EMBL/GenBank/DDBJ databases">
        <title>A Genomic Blueprint of the Chicken Gut Microbiome.</title>
        <authorList>
            <person name="Gilroy R."/>
            <person name="Ravi A."/>
            <person name="Getino M."/>
            <person name="Pursley I."/>
            <person name="Horton D.L."/>
            <person name="Alikhan N.-F."/>
            <person name="Baker D."/>
            <person name="Gharbi K."/>
            <person name="Hall N."/>
            <person name="Watson M."/>
            <person name="Adriaenssens E.M."/>
            <person name="Foster-Nyarko E."/>
            <person name="Jarju S."/>
            <person name="Secka A."/>
            <person name="Antonio M."/>
            <person name="Oren A."/>
            <person name="Chaudhuri R."/>
            <person name="La Ragione R.M."/>
            <person name="Hildebrand F."/>
            <person name="Pallen M.J."/>
        </authorList>
    </citation>
    <scope>NUCLEOTIDE SEQUENCE [LARGE SCALE GENOMIC DNA]</scope>
    <source>
        <strain evidence="2 3">Sa2CUA10</strain>
    </source>
</reference>
<dbReference type="InterPro" id="IPR016181">
    <property type="entry name" value="Acyl_CoA_acyltransferase"/>
</dbReference>
<dbReference type="CDD" id="cd04301">
    <property type="entry name" value="NAT_SF"/>
    <property type="match status" value="1"/>
</dbReference>
<sequence length="302" mass="35313">MITLVKADSSKDKEIAKFIAVQNRMASKHCGYCGEMEHEILHSLKEDLSDVPYQESFVLAYENDFLVGVVGFDADLENRNAEIWGPFIRHSEHQQITKELWDFLLQLIPQTIETVHFFISTDHTDLKQFLTHNNMIDQKSKHTILSITKEAITTTISVKNIKELTEKNKNDFKNLHDTHFPLTYYNSQQIIERLNEFHKVFVYQIEDEVMGYIYVEIQPQFGEGSIEFFAVDEMHREKGIGVQLLTYAVTWMLCNPHLKHIDLCVNNENKLALHLYKKIGFAIQRELFHITKHLSVETLSRK</sequence>
<name>A0ABR8SIK9_9BACL</name>